<dbReference type="EC" id="2.7.13.3" evidence="2"/>
<keyword evidence="4" id="KW-0808">Transferase</keyword>
<evidence type="ECO:0000313" key="8">
    <source>
        <dbReference type="Proteomes" id="UP000705867"/>
    </source>
</evidence>
<comment type="caution">
    <text evidence="7">The sequence shown here is derived from an EMBL/GenBank/DDBJ whole genome shotgun (WGS) entry which is preliminary data.</text>
</comment>
<name>A0A953M2K8_9BACT</name>
<proteinExistence type="predicted"/>
<dbReference type="EMBL" id="JAIOIV010000128">
    <property type="protein sequence ID" value="MBZ0157804.1"/>
    <property type="molecule type" value="Genomic_DNA"/>
</dbReference>
<dbReference type="SMART" id="SM00091">
    <property type="entry name" value="PAS"/>
    <property type="match status" value="1"/>
</dbReference>
<reference evidence="7" key="2">
    <citation type="submission" date="2021-08" db="EMBL/GenBank/DDBJ databases">
        <authorList>
            <person name="Dalcin Martins P."/>
        </authorList>
    </citation>
    <scope>NUCLEOTIDE SEQUENCE</scope>
    <source>
        <strain evidence="7">MAG_39</strain>
    </source>
</reference>
<dbReference type="SMART" id="SM00086">
    <property type="entry name" value="PAC"/>
    <property type="match status" value="1"/>
</dbReference>
<dbReference type="Proteomes" id="UP000705867">
    <property type="component" value="Unassembled WGS sequence"/>
</dbReference>
<dbReference type="InterPro" id="IPR001610">
    <property type="entry name" value="PAC"/>
</dbReference>
<evidence type="ECO:0000256" key="5">
    <source>
        <dbReference type="ARBA" id="ARBA00022777"/>
    </source>
</evidence>
<evidence type="ECO:0000259" key="6">
    <source>
        <dbReference type="PROSITE" id="PS50113"/>
    </source>
</evidence>
<sequence length="204" mass="24187">MEKEDAGLSRKEYQVLVEQAPIMIWRSDTSTGCDYFNERWLAFTGRTLEQERGNGWAEGVHPDDFQRCLDIYLASFKNREVFEMEYRLWRHDGVYRWIFDRGAPFYDDEGVFMGYIGSCIDVTDRVEAQKALRKAQEEEVTRLRELIPICASCKKIRDDQGYWTQVESYMAKYIKADFSHGICPDCLKKLYPAQYGKMFREEER</sequence>
<dbReference type="AlphaFoldDB" id="A0A953M2K8"/>
<dbReference type="Pfam" id="PF08447">
    <property type="entry name" value="PAS_3"/>
    <property type="match status" value="1"/>
</dbReference>
<evidence type="ECO:0000256" key="2">
    <source>
        <dbReference type="ARBA" id="ARBA00012438"/>
    </source>
</evidence>
<gene>
    <name evidence="7" type="ORF">K8I29_16535</name>
</gene>
<comment type="catalytic activity">
    <reaction evidence="1">
        <text>ATP + protein L-histidine = ADP + protein N-phospho-L-histidine.</text>
        <dbReference type="EC" id="2.7.13.3"/>
    </reaction>
</comment>
<protein>
    <recommendedName>
        <fullName evidence="2">histidine kinase</fullName>
        <ecNumber evidence="2">2.7.13.3</ecNumber>
    </recommendedName>
</protein>
<dbReference type="PROSITE" id="PS50113">
    <property type="entry name" value="PAC"/>
    <property type="match status" value="1"/>
</dbReference>
<dbReference type="InterPro" id="IPR035965">
    <property type="entry name" value="PAS-like_dom_sf"/>
</dbReference>
<keyword evidence="5" id="KW-0418">Kinase</keyword>
<evidence type="ECO:0000256" key="1">
    <source>
        <dbReference type="ARBA" id="ARBA00000085"/>
    </source>
</evidence>
<evidence type="ECO:0000256" key="4">
    <source>
        <dbReference type="ARBA" id="ARBA00022679"/>
    </source>
</evidence>
<dbReference type="NCBIfam" id="TIGR00229">
    <property type="entry name" value="sensory_box"/>
    <property type="match status" value="1"/>
</dbReference>
<evidence type="ECO:0000256" key="3">
    <source>
        <dbReference type="ARBA" id="ARBA00022553"/>
    </source>
</evidence>
<feature type="domain" description="PAC" evidence="6">
    <location>
        <begin position="82"/>
        <end position="134"/>
    </location>
</feature>
<reference evidence="7" key="1">
    <citation type="journal article" date="2021" name="bioRxiv">
        <title>Unraveling nitrogen, sulfur and carbon metabolic pathways and microbial community transcriptional responses to substrate deprivation and toxicity stresses in a bioreactor mimicking anoxic brackish coastal sediment conditions.</title>
        <authorList>
            <person name="Martins P.D."/>
            <person name="Echeveste M.J."/>
            <person name="Arshad A."/>
            <person name="Kurth J."/>
            <person name="Ouboter H."/>
            <person name="Jetten M.S.M."/>
            <person name="Welte C.U."/>
        </authorList>
    </citation>
    <scope>NUCLEOTIDE SEQUENCE</scope>
    <source>
        <strain evidence="7">MAG_39</strain>
    </source>
</reference>
<organism evidence="7 8">
    <name type="scientific">Candidatus Nitrobium versatile</name>
    <dbReference type="NCBI Taxonomy" id="2884831"/>
    <lineage>
        <taxon>Bacteria</taxon>
        <taxon>Pseudomonadati</taxon>
        <taxon>Nitrospirota</taxon>
        <taxon>Nitrospiria</taxon>
        <taxon>Nitrospirales</taxon>
        <taxon>Nitrospiraceae</taxon>
        <taxon>Candidatus Nitrobium</taxon>
    </lineage>
</organism>
<dbReference type="InterPro" id="IPR052162">
    <property type="entry name" value="Sensor_kinase/Photoreceptor"/>
</dbReference>
<dbReference type="PANTHER" id="PTHR43304">
    <property type="entry name" value="PHYTOCHROME-LIKE PROTEIN CPH1"/>
    <property type="match status" value="1"/>
</dbReference>
<dbReference type="InterPro" id="IPR013655">
    <property type="entry name" value="PAS_fold_3"/>
</dbReference>
<dbReference type="Gene3D" id="3.30.450.20">
    <property type="entry name" value="PAS domain"/>
    <property type="match status" value="1"/>
</dbReference>
<dbReference type="GO" id="GO:0004673">
    <property type="term" value="F:protein histidine kinase activity"/>
    <property type="evidence" value="ECO:0007669"/>
    <property type="project" value="UniProtKB-EC"/>
</dbReference>
<dbReference type="CDD" id="cd00130">
    <property type="entry name" value="PAS"/>
    <property type="match status" value="1"/>
</dbReference>
<dbReference type="InterPro" id="IPR000700">
    <property type="entry name" value="PAS-assoc_C"/>
</dbReference>
<dbReference type="InterPro" id="IPR000014">
    <property type="entry name" value="PAS"/>
</dbReference>
<dbReference type="SUPFAM" id="SSF55785">
    <property type="entry name" value="PYP-like sensor domain (PAS domain)"/>
    <property type="match status" value="1"/>
</dbReference>
<accession>A0A953M2K8</accession>
<dbReference type="FunFam" id="3.30.450.20:FF:000099">
    <property type="entry name" value="Sensory box sensor histidine kinase"/>
    <property type="match status" value="1"/>
</dbReference>
<dbReference type="PANTHER" id="PTHR43304:SF1">
    <property type="entry name" value="PAC DOMAIN-CONTAINING PROTEIN"/>
    <property type="match status" value="1"/>
</dbReference>
<evidence type="ECO:0000313" key="7">
    <source>
        <dbReference type="EMBL" id="MBZ0157804.1"/>
    </source>
</evidence>
<keyword evidence="3" id="KW-0597">Phosphoprotein</keyword>